<dbReference type="SUPFAM" id="SSF52172">
    <property type="entry name" value="CheY-like"/>
    <property type="match status" value="1"/>
</dbReference>
<dbReference type="InterPro" id="IPR001789">
    <property type="entry name" value="Sig_transdc_resp-reg_receiver"/>
</dbReference>
<dbReference type="GO" id="GO:0000160">
    <property type="term" value="P:phosphorelay signal transduction system"/>
    <property type="evidence" value="ECO:0007669"/>
    <property type="project" value="InterPro"/>
</dbReference>
<dbReference type="SUPFAM" id="SSF141868">
    <property type="entry name" value="EAL domain-like"/>
    <property type="match status" value="1"/>
</dbReference>
<dbReference type="InterPro" id="IPR001633">
    <property type="entry name" value="EAL_dom"/>
</dbReference>
<dbReference type="InterPro" id="IPR050706">
    <property type="entry name" value="Cyclic-di-GMP_PDE-like"/>
</dbReference>
<sequence>MLPEQANKLLVIDDQPDLCEFISEVAIGLGYETCVVTEPEAFRRAVQEFLPTVVVMDLQMPGTDGIELLRYLSERGSKAQILVASGMDQRVLATAQKIGQAQGLHMLGALQKPILLADLEALLGRCLLTAAPIDPESLVAALSRREIHVYYQPKATRIAPNRWIIEGVEALARWQHPTLDMISPAQFIPLAEKHGLIRTLTEQVLETALSQCRAWDAAGLSLSVAINLSPQLLNDRSFPDQVARMTDQAGADPRRIIFEVTESAAMSDPDTTMDVLTRMRVKNFGLSIDDFGTGYSSLKQLYLMPFSELKIDTSFVRDVFSHEDARTMVETMVLLAHKLRLTACAEGVESQEVLDFLDAVGCDRAQGYFIGRPMTGNALAACTREWNALYGSMGTVHSA</sequence>
<dbReference type="PROSITE" id="PS50110">
    <property type="entry name" value="RESPONSE_REGULATORY"/>
    <property type="match status" value="1"/>
</dbReference>
<dbReference type="PROSITE" id="PS50883">
    <property type="entry name" value="EAL"/>
    <property type="match status" value="1"/>
</dbReference>
<dbReference type="SMART" id="SM00448">
    <property type="entry name" value="REC"/>
    <property type="match status" value="1"/>
</dbReference>
<feature type="domain" description="EAL" evidence="3">
    <location>
        <begin position="131"/>
        <end position="387"/>
    </location>
</feature>
<dbReference type="InterPro" id="IPR035919">
    <property type="entry name" value="EAL_sf"/>
</dbReference>
<dbReference type="CDD" id="cd01948">
    <property type="entry name" value="EAL"/>
    <property type="match status" value="1"/>
</dbReference>
<dbReference type="SMART" id="SM00052">
    <property type="entry name" value="EAL"/>
    <property type="match status" value="1"/>
</dbReference>
<evidence type="ECO:0000313" key="4">
    <source>
        <dbReference type="EMBL" id="AMN47976.1"/>
    </source>
</evidence>
<feature type="modified residue" description="4-aspartylphosphate" evidence="1">
    <location>
        <position position="57"/>
    </location>
</feature>
<dbReference type="PANTHER" id="PTHR33121">
    <property type="entry name" value="CYCLIC DI-GMP PHOSPHODIESTERASE PDEF"/>
    <property type="match status" value="1"/>
</dbReference>
<dbReference type="Pfam" id="PF00072">
    <property type="entry name" value="Response_reg"/>
    <property type="match status" value="1"/>
</dbReference>
<keyword evidence="5" id="KW-1185">Reference proteome</keyword>
<dbReference type="STRING" id="465721.ACG33_12885"/>
<proteinExistence type="predicted"/>
<dbReference type="RefSeq" id="WP_066921781.1">
    <property type="nucleotide sequence ID" value="NZ_CP011971.1"/>
</dbReference>
<dbReference type="Pfam" id="PF00563">
    <property type="entry name" value="EAL"/>
    <property type="match status" value="1"/>
</dbReference>
<dbReference type="InterPro" id="IPR011006">
    <property type="entry name" value="CheY-like_superfamily"/>
</dbReference>
<evidence type="ECO:0000259" key="2">
    <source>
        <dbReference type="PROSITE" id="PS50110"/>
    </source>
</evidence>
<dbReference type="PATRIC" id="fig|465721.4.peg.2755"/>
<dbReference type="EMBL" id="CP011971">
    <property type="protein sequence ID" value="AMN47976.1"/>
    <property type="molecule type" value="Genomic_DNA"/>
</dbReference>
<dbReference type="Gene3D" id="3.40.50.2300">
    <property type="match status" value="1"/>
</dbReference>
<dbReference type="KEGG" id="sdf:ACG33_12885"/>
<gene>
    <name evidence="4" type="ORF">ACG33_12885</name>
</gene>
<protein>
    <submittedName>
        <fullName evidence="4">Uncharacterized protein</fullName>
    </submittedName>
</protein>
<dbReference type="AlphaFoldDB" id="A0A127FC59"/>
<dbReference type="PANTHER" id="PTHR33121:SF79">
    <property type="entry name" value="CYCLIC DI-GMP PHOSPHODIESTERASE PDED-RELATED"/>
    <property type="match status" value="1"/>
</dbReference>
<organism evidence="4 5">
    <name type="scientific">Steroidobacter denitrificans</name>
    <dbReference type="NCBI Taxonomy" id="465721"/>
    <lineage>
        <taxon>Bacteria</taxon>
        <taxon>Pseudomonadati</taxon>
        <taxon>Pseudomonadota</taxon>
        <taxon>Gammaproteobacteria</taxon>
        <taxon>Steroidobacterales</taxon>
        <taxon>Steroidobacteraceae</taxon>
        <taxon>Steroidobacter</taxon>
    </lineage>
</organism>
<keyword evidence="1" id="KW-0597">Phosphoprotein</keyword>
<accession>A0A127FC59</accession>
<evidence type="ECO:0000256" key="1">
    <source>
        <dbReference type="PROSITE-ProRule" id="PRU00169"/>
    </source>
</evidence>
<feature type="domain" description="Response regulatory" evidence="2">
    <location>
        <begin position="8"/>
        <end position="127"/>
    </location>
</feature>
<dbReference type="Gene3D" id="3.20.20.450">
    <property type="entry name" value="EAL domain"/>
    <property type="match status" value="1"/>
</dbReference>
<evidence type="ECO:0000259" key="3">
    <source>
        <dbReference type="PROSITE" id="PS50883"/>
    </source>
</evidence>
<reference evidence="4 5" key="1">
    <citation type="submission" date="2015-06" db="EMBL/GenBank/DDBJ databases">
        <title>A Comprehensive Approach to Explore the Metabolic and Phylogenetic Diversity of Bacterial Steroid Degradation in the Environment: Testosterone as an Example.</title>
        <authorList>
            <person name="Yang F.-C."/>
            <person name="Chen Y.-L."/>
            <person name="Yu C.-P."/>
            <person name="Tang S.-L."/>
            <person name="Wang P.-H."/>
            <person name="Ismail W."/>
            <person name="Wang C.-H."/>
            <person name="Yang C.-Y."/>
            <person name="Chiang Y.-R."/>
        </authorList>
    </citation>
    <scope>NUCLEOTIDE SEQUENCE [LARGE SCALE GENOMIC DNA]</scope>
    <source>
        <strain evidence="4 5">DSM 18526</strain>
    </source>
</reference>
<name>A0A127FC59_STEDE</name>
<dbReference type="Proteomes" id="UP000070250">
    <property type="component" value="Chromosome"/>
</dbReference>
<dbReference type="GO" id="GO:0071111">
    <property type="term" value="F:cyclic-guanylate-specific phosphodiesterase activity"/>
    <property type="evidence" value="ECO:0007669"/>
    <property type="project" value="InterPro"/>
</dbReference>
<evidence type="ECO:0000313" key="5">
    <source>
        <dbReference type="Proteomes" id="UP000070250"/>
    </source>
</evidence>